<dbReference type="Pfam" id="PF03009">
    <property type="entry name" value="GDPD"/>
    <property type="match status" value="1"/>
</dbReference>
<dbReference type="PROSITE" id="PS51704">
    <property type="entry name" value="GP_PDE"/>
    <property type="match status" value="1"/>
</dbReference>
<name>A0A4Q1HKA1_9BURK</name>
<accession>A0A4Q1HKA1</accession>
<organism evidence="2 3">
    <name type="scientific">Achromobacter aloeverae</name>
    <dbReference type="NCBI Taxonomy" id="1750518"/>
    <lineage>
        <taxon>Bacteria</taxon>
        <taxon>Pseudomonadati</taxon>
        <taxon>Pseudomonadota</taxon>
        <taxon>Betaproteobacteria</taxon>
        <taxon>Burkholderiales</taxon>
        <taxon>Alcaligenaceae</taxon>
        <taxon>Achromobacter</taxon>
    </lineage>
</organism>
<dbReference type="SUPFAM" id="SSF51695">
    <property type="entry name" value="PLC-like phosphodiesterases"/>
    <property type="match status" value="1"/>
</dbReference>
<dbReference type="PANTHER" id="PTHR46211:SF14">
    <property type="entry name" value="GLYCEROPHOSPHODIESTER PHOSPHODIESTERASE"/>
    <property type="match status" value="1"/>
</dbReference>
<reference evidence="2 3" key="1">
    <citation type="journal article" date="2017" name="Int. J. Syst. Evol. Microbiol.">
        <title>Achromobacter aloeverae sp. nov., isolated from the root of Aloe vera (L.) Burm.f.</title>
        <authorList>
            <person name="Kuncharoen N."/>
            <person name="Muramatsu Y."/>
            <person name="Shibata C."/>
            <person name="Kamakura Y."/>
            <person name="Nakagawa Y."/>
            <person name="Tanasupawat S."/>
        </authorList>
    </citation>
    <scope>NUCLEOTIDE SEQUENCE [LARGE SCALE GENOMIC DNA]</scope>
    <source>
        <strain evidence="2 3">AVA-1</strain>
    </source>
</reference>
<sequence length="249" mass="26831">MNRPLVIAHRGYSSRYVENTQSAYQGAIDIGADIVESDARLTRDGRVYACHDADLARIAANGDARALADLDAAALDAVVLLRNERLSPLPLTLARISPRRPVLIDVKTPDQPLIEAVVRDVMAADAVDRVWVGVRDVAQLRRALMLAPRLKMLAFLPDYARADEFEQAGAQAFRVWEGEAAQPAAARVLRDKPTWITMGGKGTPCEVGDTTPSRLARILDLLPRGVLVNDPALLLAPGGASPSSTSHSS</sequence>
<dbReference type="CDD" id="cd08556">
    <property type="entry name" value="GDPD"/>
    <property type="match status" value="1"/>
</dbReference>
<dbReference type="GO" id="GO:0006629">
    <property type="term" value="P:lipid metabolic process"/>
    <property type="evidence" value="ECO:0007669"/>
    <property type="project" value="InterPro"/>
</dbReference>
<proteinExistence type="predicted"/>
<dbReference type="InterPro" id="IPR017946">
    <property type="entry name" value="PLC-like_Pdiesterase_TIM-brl"/>
</dbReference>
<dbReference type="InterPro" id="IPR030395">
    <property type="entry name" value="GP_PDE_dom"/>
</dbReference>
<dbReference type="OrthoDB" id="9795622at2"/>
<dbReference type="RefSeq" id="WP_129151432.1">
    <property type="nucleotide sequence ID" value="NZ_JBHSDO010000011.1"/>
</dbReference>
<dbReference type="PANTHER" id="PTHR46211">
    <property type="entry name" value="GLYCEROPHOSPHORYL DIESTER PHOSPHODIESTERASE"/>
    <property type="match status" value="1"/>
</dbReference>
<keyword evidence="3" id="KW-1185">Reference proteome</keyword>
<feature type="domain" description="GP-PDE" evidence="1">
    <location>
        <begin position="4"/>
        <end position="244"/>
    </location>
</feature>
<evidence type="ECO:0000313" key="3">
    <source>
        <dbReference type="Proteomes" id="UP000290849"/>
    </source>
</evidence>
<dbReference type="Gene3D" id="3.20.20.190">
    <property type="entry name" value="Phosphatidylinositol (PI) phosphodiesterase"/>
    <property type="match status" value="1"/>
</dbReference>
<protein>
    <recommendedName>
        <fullName evidence="1">GP-PDE domain-containing protein</fullName>
    </recommendedName>
</protein>
<gene>
    <name evidence="2" type="ORF">C7R54_15965</name>
</gene>
<dbReference type="AlphaFoldDB" id="A0A4Q1HKA1"/>
<dbReference type="Proteomes" id="UP000290849">
    <property type="component" value="Unassembled WGS sequence"/>
</dbReference>
<evidence type="ECO:0000259" key="1">
    <source>
        <dbReference type="PROSITE" id="PS51704"/>
    </source>
</evidence>
<dbReference type="EMBL" id="PYAL01000004">
    <property type="protein sequence ID" value="RXN88066.1"/>
    <property type="molecule type" value="Genomic_DNA"/>
</dbReference>
<dbReference type="GO" id="GO:0008081">
    <property type="term" value="F:phosphoric diester hydrolase activity"/>
    <property type="evidence" value="ECO:0007669"/>
    <property type="project" value="InterPro"/>
</dbReference>
<comment type="caution">
    <text evidence="2">The sequence shown here is derived from an EMBL/GenBank/DDBJ whole genome shotgun (WGS) entry which is preliminary data.</text>
</comment>
<evidence type="ECO:0000313" key="2">
    <source>
        <dbReference type="EMBL" id="RXN88066.1"/>
    </source>
</evidence>